<gene>
    <name evidence="8" type="ordered locus">MYPE5900</name>
</gene>
<evidence type="ECO:0000259" key="7">
    <source>
        <dbReference type="Pfam" id="PF02608"/>
    </source>
</evidence>
<protein>
    <submittedName>
        <fullName evidence="8">Lipoprotein</fullName>
    </submittedName>
</protein>
<keyword evidence="3" id="KW-0732">Signal</keyword>
<dbReference type="KEGG" id="mpe:MYPE5900"/>
<dbReference type="InterPro" id="IPR003760">
    <property type="entry name" value="PnrA-like"/>
</dbReference>
<dbReference type="AlphaFoldDB" id="Q8EVH4"/>
<accession>Q8EVH4</accession>
<comment type="subcellular location">
    <subcellularLocation>
        <location evidence="1">Cell membrane</location>
    </subcellularLocation>
</comment>
<dbReference type="InParanoid" id="Q8EVH4"/>
<dbReference type="STRING" id="272633.gene:10731707"/>
<keyword evidence="2" id="KW-1003">Cell membrane</keyword>
<keyword evidence="9" id="KW-1185">Reference proteome</keyword>
<keyword evidence="4" id="KW-0472">Membrane</keyword>
<reference evidence="8 9" key="1">
    <citation type="journal article" date="2002" name="Nucleic Acids Res.">
        <title>The complete genomic sequence of Mycoplasma penetrans, an intracellular bacterial pathogen in humans.</title>
        <authorList>
            <person name="Sasaki Y."/>
            <person name="Ishikawa J."/>
            <person name="Yamashita A."/>
            <person name="Oshima K."/>
            <person name="Kenri T."/>
            <person name="Furuya K."/>
            <person name="Yoshino C."/>
            <person name="Horino A."/>
            <person name="Shiba T."/>
            <person name="Sasaki T."/>
            <person name="Hattori M."/>
        </authorList>
    </citation>
    <scope>NUCLEOTIDE SEQUENCE [LARGE SCALE GENOMIC DNA]</scope>
    <source>
        <strain evidence="8 9">HF-2</strain>
    </source>
</reference>
<evidence type="ECO:0000256" key="5">
    <source>
        <dbReference type="ARBA" id="ARBA00023288"/>
    </source>
</evidence>
<dbReference type="Pfam" id="PF02608">
    <property type="entry name" value="Bmp"/>
    <property type="match status" value="1"/>
</dbReference>
<evidence type="ECO:0000256" key="4">
    <source>
        <dbReference type="ARBA" id="ARBA00023136"/>
    </source>
</evidence>
<evidence type="ECO:0000313" key="9">
    <source>
        <dbReference type="Proteomes" id="UP000002522"/>
    </source>
</evidence>
<evidence type="ECO:0000313" key="8">
    <source>
        <dbReference type="EMBL" id="BAC44380.1"/>
    </source>
</evidence>
<feature type="domain" description="ABC transporter substrate-binding protein PnrA-like" evidence="7">
    <location>
        <begin position="44"/>
        <end position="238"/>
    </location>
</feature>
<evidence type="ECO:0000256" key="3">
    <source>
        <dbReference type="ARBA" id="ARBA00022729"/>
    </source>
</evidence>
<dbReference type="PANTHER" id="PTHR34296">
    <property type="entry name" value="TRANSCRIPTIONAL ACTIVATOR PROTEIN MED"/>
    <property type="match status" value="1"/>
</dbReference>
<dbReference type="Gene3D" id="3.40.50.2300">
    <property type="match status" value="1"/>
</dbReference>
<proteinExistence type="predicted"/>
<dbReference type="Proteomes" id="UP000002522">
    <property type="component" value="Chromosome"/>
</dbReference>
<dbReference type="EMBL" id="BA000026">
    <property type="protein sequence ID" value="BAC44380.1"/>
    <property type="molecule type" value="Genomic_DNA"/>
</dbReference>
<keyword evidence="5 8" id="KW-0449">Lipoprotein</keyword>
<evidence type="ECO:0000256" key="2">
    <source>
        <dbReference type="ARBA" id="ARBA00022475"/>
    </source>
</evidence>
<dbReference type="PANTHER" id="PTHR34296:SF2">
    <property type="entry name" value="ABC TRANSPORTER GUANOSINE-BINDING PROTEIN NUPN"/>
    <property type="match status" value="1"/>
</dbReference>
<evidence type="ECO:0000256" key="1">
    <source>
        <dbReference type="ARBA" id="ARBA00004236"/>
    </source>
</evidence>
<organism evidence="8 9">
    <name type="scientific">Malacoplasma penetrans (strain HF-2)</name>
    <name type="common">Mycoplasma penetrans</name>
    <dbReference type="NCBI Taxonomy" id="272633"/>
    <lineage>
        <taxon>Bacteria</taxon>
        <taxon>Bacillati</taxon>
        <taxon>Mycoplasmatota</taxon>
        <taxon>Mycoplasmoidales</taxon>
        <taxon>Mycoplasmoidaceae</taxon>
        <taxon>Malacoplasma</taxon>
    </lineage>
</organism>
<dbReference type="InterPro" id="IPR050957">
    <property type="entry name" value="BMP_lipoprotein"/>
</dbReference>
<sequence>MILGKKFLKVGSLLAVSSAITVSVTSCGSPLSFESSVQLIVSDNSSTLADQSFSESSFDGIRDFMASKSQDTVPAASSKSIKENNGLWKRPGYDTISRIASYKYAFEDGSKVIVATGYNQQDGLQQITSRTAENKQFKDSFANGAFVFVDGAMTADTDSGSYDSDPYNVSSVSYRADDGSFLAGISTAVFLNLHQDYFVTRTSSGEQTLGVSSFVGLDLPSTLNFFSGFRLGIHYWNTIMQPLIPKVDDNRNTLPISWVSPSNNYDLSNFVSGSFNANETAASALTGNMTNNGASAIFPIAGPQTALVVNKIASDGSKAIVLGVDTAQENTDSLSVNLPSNGSSVGTGKIIQFSSVKNLKDSTNYILSAITDSSGKYNGESAKNNSNGDSSSNIKGYNGFYGLGWNNVGTLTNAGVGVSNAGLKYLLNPNWNEWKKPDGATSITSSDLTSLKLTDVLQKNVANSLSADDAVIKQYSALLNGTFNTKNGTTTSGTAGSSGTNGTTTGDLNTTAKGIIETKLTSSQGQNGPKNDGSWKIYNNVGSGSSAANDFISTNLSKHIPAITSNGVAVTYSVPDAEAKYVASTKVIPQSLQDEVKKVFFRRT</sequence>
<evidence type="ECO:0000256" key="6">
    <source>
        <dbReference type="SAM" id="MobiDB-lite"/>
    </source>
</evidence>
<feature type="region of interest" description="Disordered" evidence="6">
    <location>
        <begin position="486"/>
        <end position="508"/>
    </location>
</feature>
<dbReference type="HOGENOM" id="CLU_461397_0_0_14"/>
<dbReference type="eggNOG" id="COG1744">
    <property type="taxonomic scope" value="Bacteria"/>
</dbReference>
<dbReference type="RefSeq" id="WP_011077412.1">
    <property type="nucleotide sequence ID" value="NC_004432.1"/>
</dbReference>
<dbReference type="PROSITE" id="PS51257">
    <property type="entry name" value="PROKAR_LIPOPROTEIN"/>
    <property type="match status" value="1"/>
</dbReference>
<dbReference type="GO" id="GO:0005886">
    <property type="term" value="C:plasma membrane"/>
    <property type="evidence" value="ECO:0007669"/>
    <property type="project" value="UniProtKB-SubCell"/>
</dbReference>
<name>Q8EVH4_MALP2</name>